<sequence>MRRHGLCRHAKNQVYPPPIDDSHQKTNFITVCSVGVYVDQSFQNGLFSFSWRSRVQSPGIDLIISQTLPAQTSSLDILLGINNSWNDFLLRGRSSTRWTDVIKAATQTSIVQYSRNAEDRNKDAEAAVAKKNVSSSITTTLLRVND</sequence>
<reference evidence="1" key="1">
    <citation type="submission" date="2022-03" db="EMBL/GenBank/DDBJ databases">
        <authorList>
            <person name="Lindestad O."/>
        </authorList>
    </citation>
    <scope>NUCLEOTIDE SEQUENCE</scope>
</reference>
<proteinExistence type="predicted"/>
<gene>
    <name evidence="1" type="primary">jg3771</name>
    <name evidence="1" type="ORF">PAEG_LOCUS26858</name>
</gene>
<evidence type="ECO:0000313" key="2">
    <source>
        <dbReference type="Proteomes" id="UP000838756"/>
    </source>
</evidence>
<dbReference type="EMBL" id="CAKXAJ010026445">
    <property type="protein sequence ID" value="CAH2268511.1"/>
    <property type="molecule type" value="Genomic_DNA"/>
</dbReference>
<name>A0A8S4SNN2_9NEOP</name>
<dbReference type="AlphaFoldDB" id="A0A8S4SNN2"/>
<dbReference type="Proteomes" id="UP000838756">
    <property type="component" value="Unassembled WGS sequence"/>
</dbReference>
<dbReference type="OrthoDB" id="7490433at2759"/>
<organism evidence="1 2">
    <name type="scientific">Pararge aegeria aegeria</name>
    <dbReference type="NCBI Taxonomy" id="348720"/>
    <lineage>
        <taxon>Eukaryota</taxon>
        <taxon>Metazoa</taxon>
        <taxon>Ecdysozoa</taxon>
        <taxon>Arthropoda</taxon>
        <taxon>Hexapoda</taxon>
        <taxon>Insecta</taxon>
        <taxon>Pterygota</taxon>
        <taxon>Neoptera</taxon>
        <taxon>Endopterygota</taxon>
        <taxon>Lepidoptera</taxon>
        <taxon>Glossata</taxon>
        <taxon>Ditrysia</taxon>
        <taxon>Papilionoidea</taxon>
        <taxon>Nymphalidae</taxon>
        <taxon>Satyrinae</taxon>
        <taxon>Satyrini</taxon>
        <taxon>Parargina</taxon>
        <taxon>Pararge</taxon>
    </lineage>
</organism>
<protein>
    <submittedName>
        <fullName evidence="1">Jg3771 protein</fullName>
    </submittedName>
</protein>
<comment type="caution">
    <text evidence="1">The sequence shown here is derived from an EMBL/GenBank/DDBJ whole genome shotgun (WGS) entry which is preliminary data.</text>
</comment>
<evidence type="ECO:0000313" key="1">
    <source>
        <dbReference type="EMBL" id="CAH2268511.1"/>
    </source>
</evidence>
<accession>A0A8S4SNN2</accession>
<keyword evidence="2" id="KW-1185">Reference proteome</keyword>